<organism evidence="2 3">
    <name type="scientific">Actinorhabdospora filicis</name>
    <dbReference type="NCBI Taxonomy" id="1785913"/>
    <lineage>
        <taxon>Bacteria</taxon>
        <taxon>Bacillati</taxon>
        <taxon>Actinomycetota</taxon>
        <taxon>Actinomycetes</taxon>
        <taxon>Micromonosporales</taxon>
        <taxon>Micromonosporaceae</taxon>
        <taxon>Actinorhabdospora</taxon>
    </lineage>
</organism>
<comment type="caution">
    <text evidence="2">The sequence shown here is derived from an EMBL/GenBank/DDBJ whole genome shotgun (WGS) entry which is preliminary data.</text>
</comment>
<evidence type="ECO:0000313" key="3">
    <source>
        <dbReference type="Proteomes" id="UP001165079"/>
    </source>
</evidence>
<dbReference type="Proteomes" id="UP001165079">
    <property type="component" value="Unassembled WGS sequence"/>
</dbReference>
<evidence type="ECO:0000313" key="2">
    <source>
        <dbReference type="EMBL" id="GLZ81953.1"/>
    </source>
</evidence>
<dbReference type="RefSeq" id="WP_285667523.1">
    <property type="nucleotide sequence ID" value="NZ_BSTX01000008.1"/>
</dbReference>
<dbReference type="AlphaFoldDB" id="A0A9W6WDB7"/>
<accession>A0A9W6WDB7</accession>
<dbReference type="EMBL" id="BSTX01000008">
    <property type="protein sequence ID" value="GLZ81953.1"/>
    <property type="molecule type" value="Genomic_DNA"/>
</dbReference>
<keyword evidence="3" id="KW-1185">Reference proteome</keyword>
<gene>
    <name evidence="2" type="ORF">Afil01_67600</name>
</gene>
<reference evidence="2" key="1">
    <citation type="submission" date="2023-03" db="EMBL/GenBank/DDBJ databases">
        <title>Actinorhabdospora filicis NBRC 111898.</title>
        <authorList>
            <person name="Ichikawa N."/>
            <person name="Sato H."/>
            <person name="Tonouchi N."/>
        </authorList>
    </citation>
    <scope>NUCLEOTIDE SEQUENCE</scope>
    <source>
        <strain evidence="2">NBRC 111898</strain>
    </source>
</reference>
<evidence type="ECO:0000259" key="1">
    <source>
        <dbReference type="Pfam" id="PF04149"/>
    </source>
</evidence>
<feature type="domain" description="DUF397" evidence="1">
    <location>
        <begin position="5"/>
        <end position="22"/>
    </location>
</feature>
<dbReference type="InterPro" id="IPR007278">
    <property type="entry name" value="DUF397"/>
</dbReference>
<sequence>MTEFVWRKSSYSTSNGGNCIEVAWHRSSYSHGNGGNCVEAAATGPSILVRDSKLAVSPILQVDRASWASFVTALGSLGSLT</sequence>
<dbReference type="Pfam" id="PF04149">
    <property type="entry name" value="DUF397"/>
    <property type="match status" value="2"/>
</dbReference>
<feature type="domain" description="DUF397" evidence="1">
    <location>
        <begin position="23"/>
        <end position="74"/>
    </location>
</feature>
<proteinExistence type="predicted"/>
<name>A0A9W6WDB7_9ACTN</name>
<protein>
    <submittedName>
        <fullName evidence="2">Toxin</fullName>
    </submittedName>
</protein>